<comment type="similarity">
    <text evidence="1">Belongs to the glycosyl hydrolase 2 family.</text>
</comment>
<feature type="signal peptide" evidence="4">
    <location>
        <begin position="1"/>
        <end position="22"/>
    </location>
</feature>
<dbReference type="InterPro" id="IPR051913">
    <property type="entry name" value="GH2_Domain-Containing"/>
</dbReference>
<sequence>MKHLIIYILSSFLLLTGWTANAQNNSIPRPEYPRPQFERAEWRNLNGQWSYTFDFGKSGRDRKLYNSTGFNEFIIVPFCPESKLSGVEYKDFIPAMWYHRKLQVPADWQDKKVILHFGGVDYYSVIYINGQVAGRHWGGSSSFGIDITRFVKYGEEQQLVVYVEDDQRSGSQGRGKQSGNFYSQGCDYTRTTGIWQTVWMEAIDACGLKSVRITPELDQKCFTVQPEFYGLQAGQKLRVSVKDGDRVVSKQTQTAATPLTLMLPLKTVKTWSPGSPFLYDIELEVLDAKGKVIDHVNSYAGMRKVHIEGNKFFLNNEPCYLRFVLDQGFYPTGVWTAPTDADLKRDIELSLAAGFNEARLHQKVFEERFHYWADKLGYLTWGESASWGLNTSSPEAARNFLTEWEEVVVRDRNHPSIIVWTPFNETWDRPNDNEQARQHDRFISDVYKLSHNLDYRPVNDASGNYHVMTDIWSVHHYAQSGEEMKKRLEIKDGKLPQKDVKKEVPYEGQPYFVDEYGGIKWVHGKQFAENTWGYGQGPKTLDEFYARLKDITFTVLEFDFVAGYCYTQLTDVEQEQNGIYNYDRTPKFDMEIIKSIFNKLPEKK</sequence>
<comment type="caution">
    <text evidence="8">The sequence shown here is derived from an EMBL/GenBank/DDBJ whole genome shotgun (WGS) entry which is preliminary data.</text>
</comment>
<dbReference type="InterPro" id="IPR006102">
    <property type="entry name" value="Ig-like_GH2"/>
</dbReference>
<keyword evidence="2" id="KW-0378">Hydrolase</keyword>
<evidence type="ECO:0000259" key="5">
    <source>
        <dbReference type="Pfam" id="PF00703"/>
    </source>
</evidence>
<name>A0A413VPD3_9BACE</name>
<dbReference type="Gene3D" id="2.60.120.260">
    <property type="entry name" value="Galactose-binding domain-like"/>
    <property type="match status" value="1"/>
</dbReference>
<gene>
    <name evidence="8" type="ORF">DW888_09880</name>
</gene>
<protein>
    <submittedName>
        <fullName evidence="8">Beta-glucuronidase</fullName>
    </submittedName>
</protein>
<evidence type="ECO:0000313" key="8">
    <source>
        <dbReference type="EMBL" id="RHB35421.1"/>
    </source>
</evidence>
<dbReference type="InterPro" id="IPR036156">
    <property type="entry name" value="Beta-gal/glucu_dom_sf"/>
</dbReference>
<dbReference type="Pfam" id="PF00703">
    <property type="entry name" value="Glyco_hydro_2"/>
    <property type="match status" value="1"/>
</dbReference>
<evidence type="ECO:0000256" key="4">
    <source>
        <dbReference type="SAM" id="SignalP"/>
    </source>
</evidence>
<organism evidence="8 9">
    <name type="scientific">Bacteroides nordii</name>
    <dbReference type="NCBI Taxonomy" id="291645"/>
    <lineage>
        <taxon>Bacteria</taxon>
        <taxon>Pseudomonadati</taxon>
        <taxon>Bacteroidota</taxon>
        <taxon>Bacteroidia</taxon>
        <taxon>Bacteroidales</taxon>
        <taxon>Bacteroidaceae</taxon>
        <taxon>Bacteroides</taxon>
    </lineage>
</organism>
<evidence type="ECO:0000256" key="3">
    <source>
        <dbReference type="ARBA" id="ARBA00023295"/>
    </source>
</evidence>
<dbReference type="Pfam" id="PF02837">
    <property type="entry name" value="Glyco_hydro_2_N"/>
    <property type="match status" value="1"/>
</dbReference>
<evidence type="ECO:0000259" key="6">
    <source>
        <dbReference type="Pfam" id="PF02836"/>
    </source>
</evidence>
<dbReference type="Proteomes" id="UP000284379">
    <property type="component" value="Unassembled WGS sequence"/>
</dbReference>
<evidence type="ECO:0000259" key="7">
    <source>
        <dbReference type="Pfam" id="PF02837"/>
    </source>
</evidence>
<dbReference type="Gene3D" id="2.60.40.10">
    <property type="entry name" value="Immunoglobulins"/>
    <property type="match status" value="1"/>
</dbReference>
<dbReference type="InterPro" id="IPR006104">
    <property type="entry name" value="Glyco_hydro_2_N"/>
</dbReference>
<keyword evidence="4" id="KW-0732">Signal</keyword>
<accession>A0A413VPD3</accession>
<feature type="domain" description="Glycoside hydrolase family 2 catalytic" evidence="6">
    <location>
        <begin position="343"/>
        <end position="598"/>
    </location>
</feature>
<feature type="domain" description="Glycoside hydrolase family 2 immunoglobulin-like beta-sandwich" evidence="5">
    <location>
        <begin position="209"/>
        <end position="303"/>
    </location>
</feature>
<dbReference type="Pfam" id="PF02836">
    <property type="entry name" value="Glyco_hydro_2_C"/>
    <property type="match status" value="1"/>
</dbReference>
<evidence type="ECO:0000256" key="1">
    <source>
        <dbReference type="ARBA" id="ARBA00007401"/>
    </source>
</evidence>
<reference evidence="8 9" key="1">
    <citation type="submission" date="2018-08" db="EMBL/GenBank/DDBJ databases">
        <title>A genome reference for cultivated species of the human gut microbiota.</title>
        <authorList>
            <person name="Zou Y."/>
            <person name="Xue W."/>
            <person name="Luo G."/>
        </authorList>
    </citation>
    <scope>NUCLEOTIDE SEQUENCE [LARGE SCALE GENOMIC DNA]</scope>
    <source>
        <strain evidence="8 9">AM40-30BH</strain>
    </source>
</reference>
<dbReference type="InterPro" id="IPR017853">
    <property type="entry name" value="GH"/>
</dbReference>
<dbReference type="GO" id="GO:0005975">
    <property type="term" value="P:carbohydrate metabolic process"/>
    <property type="evidence" value="ECO:0007669"/>
    <property type="project" value="InterPro"/>
</dbReference>
<keyword evidence="3" id="KW-0326">Glycosidase</keyword>
<dbReference type="PANTHER" id="PTHR42732:SF3">
    <property type="entry name" value="HYDROLASE"/>
    <property type="match status" value="1"/>
</dbReference>
<dbReference type="InterPro" id="IPR006103">
    <property type="entry name" value="Glyco_hydro_2_cat"/>
</dbReference>
<dbReference type="SUPFAM" id="SSF49785">
    <property type="entry name" value="Galactose-binding domain-like"/>
    <property type="match status" value="1"/>
</dbReference>
<dbReference type="InterPro" id="IPR013783">
    <property type="entry name" value="Ig-like_fold"/>
</dbReference>
<proteinExistence type="inferred from homology"/>
<dbReference type="InterPro" id="IPR008979">
    <property type="entry name" value="Galactose-bd-like_sf"/>
</dbReference>
<dbReference type="PANTHER" id="PTHR42732">
    <property type="entry name" value="BETA-GALACTOSIDASE"/>
    <property type="match status" value="1"/>
</dbReference>
<dbReference type="AlphaFoldDB" id="A0A413VPD3"/>
<dbReference type="RefSeq" id="WP_122201424.1">
    <property type="nucleotide sequence ID" value="NZ_CABJFV010000006.1"/>
</dbReference>
<dbReference type="EMBL" id="QSGO01000006">
    <property type="protein sequence ID" value="RHB35421.1"/>
    <property type="molecule type" value="Genomic_DNA"/>
</dbReference>
<evidence type="ECO:0000313" key="9">
    <source>
        <dbReference type="Proteomes" id="UP000284379"/>
    </source>
</evidence>
<evidence type="ECO:0000256" key="2">
    <source>
        <dbReference type="ARBA" id="ARBA00022801"/>
    </source>
</evidence>
<dbReference type="Gene3D" id="3.20.20.80">
    <property type="entry name" value="Glycosidases"/>
    <property type="match status" value="1"/>
</dbReference>
<feature type="chain" id="PRO_5019166459" evidence="4">
    <location>
        <begin position="23"/>
        <end position="604"/>
    </location>
</feature>
<dbReference type="SUPFAM" id="SSF49303">
    <property type="entry name" value="beta-Galactosidase/glucuronidase domain"/>
    <property type="match status" value="1"/>
</dbReference>
<dbReference type="SUPFAM" id="SSF51445">
    <property type="entry name" value="(Trans)glycosidases"/>
    <property type="match status" value="1"/>
</dbReference>
<feature type="domain" description="Glycosyl hydrolases family 2 sugar binding" evidence="7">
    <location>
        <begin position="90"/>
        <end position="167"/>
    </location>
</feature>
<dbReference type="GO" id="GO:0004553">
    <property type="term" value="F:hydrolase activity, hydrolyzing O-glycosyl compounds"/>
    <property type="evidence" value="ECO:0007669"/>
    <property type="project" value="InterPro"/>
</dbReference>